<keyword evidence="2" id="KW-1185">Reference proteome</keyword>
<organism evidence="1 2">
    <name type="scientific">Plasmopara halstedii</name>
    <name type="common">Downy mildew of sunflower</name>
    <dbReference type="NCBI Taxonomy" id="4781"/>
    <lineage>
        <taxon>Eukaryota</taxon>
        <taxon>Sar</taxon>
        <taxon>Stramenopiles</taxon>
        <taxon>Oomycota</taxon>
        <taxon>Peronosporomycetes</taxon>
        <taxon>Peronosporales</taxon>
        <taxon>Peronosporaceae</taxon>
        <taxon>Plasmopara</taxon>
    </lineage>
</organism>
<reference evidence="2" key="1">
    <citation type="submission" date="2014-09" db="EMBL/GenBank/DDBJ databases">
        <authorList>
            <person name="Sharma Rahul"/>
            <person name="Thines Marco"/>
        </authorList>
    </citation>
    <scope>NUCLEOTIDE SEQUENCE [LARGE SCALE GENOMIC DNA]</scope>
</reference>
<protein>
    <submittedName>
        <fullName evidence="1">Uncharacterized protein</fullName>
    </submittedName>
</protein>
<dbReference type="Proteomes" id="UP000054928">
    <property type="component" value="Unassembled WGS sequence"/>
</dbReference>
<proteinExistence type="predicted"/>
<dbReference type="EMBL" id="CCYD01000322">
    <property type="protein sequence ID" value="CEG38850.1"/>
    <property type="molecule type" value="Genomic_DNA"/>
</dbReference>
<evidence type="ECO:0000313" key="2">
    <source>
        <dbReference type="Proteomes" id="UP000054928"/>
    </source>
</evidence>
<dbReference type="AlphaFoldDB" id="A0A0P1AE78"/>
<dbReference type="RefSeq" id="XP_024575219.1">
    <property type="nucleotide sequence ID" value="XM_024724331.1"/>
</dbReference>
<name>A0A0P1AE78_PLAHL</name>
<dbReference type="GeneID" id="36403955"/>
<evidence type="ECO:0000313" key="1">
    <source>
        <dbReference type="EMBL" id="CEG38850.1"/>
    </source>
</evidence>
<accession>A0A0P1AE78</accession>
<sequence length="68" mass="7628">MAGTSASQMPPATMFPGDTRVLAIRSTSNSTMSFLTAARVSRHRVQRVIMRFSQRRSWRSASPDFCAY</sequence>